<dbReference type="InterPro" id="IPR009097">
    <property type="entry name" value="Cyclic_Pdiesterase"/>
</dbReference>
<dbReference type="OrthoDB" id="2967263at2759"/>
<comment type="caution">
    <text evidence="1">The sequence shown here is derived from an EMBL/GenBank/DDBJ whole genome shotgun (WGS) entry which is preliminary data.</text>
</comment>
<dbReference type="SUPFAM" id="SSF55144">
    <property type="entry name" value="LigT-like"/>
    <property type="match status" value="1"/>
</dbReference>
<name>A0A9P4KFX0_9PLEO</name>
<evidence type="ECO:0008006" key="3">
    <source>
        <dbReference type="Google" id="ProtNLM"/>
    </source>
</evidence>
<proteinExistence type="predicted"/>
<reference evidence="2" key="1">
    <citation type="journal article" date="2020" name="Stud. Mycol.">
        <title>101 Dothideomycetes genomes: A test case for predicting lifestyles and emergence of pathogens.</title>
        <authorList>
            <person name="Haridas S."/>
            <person name="Albert R."/>
            <person name="Binder M."/>
            <person name="Bloem J."/>
            <person name="LaButti K."/>
            <person name="Salamov A."/>
            <person name="Andreopoulos B."/>
            <person name="Baker S."/>
            <person name="Barry K."/>
            <person name="Bills G."/>
            <person name="Bluhm B."/>
            <person name="Cannon C."/>
            <person name="Castanera R."/>
            <person name="Culley D."/>
            <person name="Daum C."/>
            <person name="Ezra D."/>
            <person name="Gonzalez J."/>
            <person name="Henrissat B."/>
            <person name="Kuo A."/>
            <person name="Liang C."/>
            <person name="Lipzen A."/>
            <person name="Lutzoni F."/>
            <person name="Magnuson J."/>
            <person name="Mondo S."/>
            <person name="Nolan M."/>
            <person name="Ohm R."/>
            <person name="Pangilinan J."/>
            <person name="Park H.-J."/>
            <person name="Ramirez L."/>
            <person name="Alfaro M."/>
            <person name="Sun H."/>
            <person name="Tritt A."/>
            <person name="Yoshinaga Y."/>
            <person name="Zwiers L.-H."/>
            <person name="Turgeon B."/>
            <person name="Goodwin S."/>
            <person name="Spatafora J."/>
            <person name="Crous P."/>
            <person name="Grigoriev I."/>
        </authorList>
    </citation>
    <scope>NUCLEOTIDE SEQUENCE [LARGE SCALE GENOMIC DNA]</scope>
    <source>
        <strain evidence="2">CBS 304.66</strain>
    </source>
</reference>
<gene>
    <name evidence="1" type="ORF">CC78DRAFT_490277</name>
</gene>
<protein>
    <recommendedName>
        <fullName evidence="3">RNA ligase/cyclic nucleotide phosphodiesterase</fullName>
    </recommendedName>
</protein>
<dbReference type="Proteomes" id="UP000800093">
    <property type="component" value="Unassembled WGS sequence"/>
</dbReference>
<evidence type="ECO:0000313" key="2">
    <source>
        <dbReference type="Proteomes" id="UP000800093"/>
    </source>
</evidence>
<sequence length="325" mass="37130">MTVEDTPLPVHTSNTFEDLSGIPTTAFENPYDALIAACNNDMYEIQTKYNTHRTTRNSQQKAKMLDENFPGVSIDPILLRLSNPTIEPGYVDPRHCLVFWARPTQKVKDLIHHVQQELCTITPNLWLMPQDCLHLTALEITHSKKAEEIEHLVDVMRPKIPSITDYTFDHRARLIKPSVGFDASAIALSFVPAAGEGLHNGRTLEDDRYTYHHLRRDLYNICRETGVKVESRYVVPSSHLTIGRFIAPKDFKDEAGKYDQRIVKAFVEKIEEINKWLEREYWPQFNDGSIPDGGEWIVGEEKGLHCKMGTLWYGGGNEVHLGKGF</sequence>
<evidence type="ECO:0000313" key="1">
    <source>
        <dbReference type="EMBL" id="KAF2267411.1"/>
    </source>
</evidence>
<dbReference type="AlphaFoldDB" id="A0A9P4KFX0"/>
<organism evidence="1 2">
    <name type="scientific">Lojkania enalia</name>
    <dbReference type="NCBI Taxonomy" id="147567"/>
    <lineage>
        <taxon>Eukaryota</taxon>
        <taxon>Fungi</taxon>
        <taxon>Dikarya</taxon>
        <taxon>Ascomycota</taxon>
        <taxon>Pezizomycotina</taxon>
        <taxon>Dothideomycetes</taxon>
        <taxon>Pleosporomycetidae</taxon>
        <taxon>Pleosporales</taxon>
        <taxon>Pleosporales incertae sedis</taxon>
        <taxon>Lojkania</taxon>
    </lineage>
</organism>
<keyword evidence="2" id="KW-1185">Reference proteome</keyword>
<dbReference type="EMBL" id="ML986591">
    <property type="protein sequence ID" value="KAF2267411.1"/>
    <property type="molecule type" value="Genomic_DNA"/>
</dbReference>
<accession>A0A9P4KFX0</accession>